<dbReference type="Proteomes" id="UP000317835">
    <property type="component" value="Chromosome"/>
</dbReference>
<dbReference type="KEGG" id="tpla:ElP_44940"/>
<dbReference type="InterPro" id="IPR051347">
    <property type="entry name" value="Circadian_clock_KaiC-rel"/>
</dbReference>
<name>A0A518H725_9BACT</name>
<dbReference type="InterPro" id="IPR014774">
    <property type="entry name" value="KaiC-like_dom"/>
</dbReference>
<dbReference type="OrthoDB" id="248166at2"/>
<protein>
    <submittedName>
        <fullName evidence="2">Circadian clock protein KaiC</fullName>
    </submittedName>
</protein>
<evidence type="ECO:0000313" key="2">
    <source>
        <dbReference type="EMBL" id="QDV36566.1"/>
    </source>
</evidence>
<dbReference type="Pfam" id="PF06745">
    <property type="entry name" value="ATPase"/>
    <property type="match status" value="1"/>
</dbReference>
<dbReference type="AlphaFoldDB" id="A0A518H725"/>
<sequence>MTGQRLGFGIDALDGLLGGGLLPGTLTVIAGATGVGKTQLGLRWADRGREGEGRRGVLCDLTSRGDAQNHASYARDQSGWEIAPYPADANLDLGAVWDLDRPIGDYFHPFSRAGRRVTRRDLEHDDWHAWKTDLARVLRKSVEFFYANFVRGSRRVVVDGIEPTDRMSESIQFEFFEYLYHQVLRKEDDWAARELFREHYRANEPRVMAHRYDHASVGCLYLYTTPHVLLDDLMTRPIGEGDVFSNANTIILMGRTRHEGRMGRALYVAKHRGSACSDAIVPYRITDRGLEFDPT</sequence>
<accession>A0A518H725</accession>
<evidence type="ECO:0000259" key="1">
    <source>
        <dbReference type="Pfam" id="PF06745"/>
    </source>
</evidence>
<proteinExistence type="predicted"/>
<dbReference type="RefSeq" id="WP_145273039.1">
    <property type="nucleotide sequence ID" value="NZ_CP036426.1"/>
</dbReference>
<dbReference type="PANTHER" id="PTHR42926:SF1">
    <property type="entry name" value="CIRCADIAN CLOCK OSCILLATOR PROTEIN KAIC 1"/>
    <property type="match status" value="1"/>
</dbReference>
<dbReference type="InterPro" id="IPR027417">
    <property type="entry name" value="P-loop_NTPase"/>
</dbReference>
<keyword evidence="3" id="KW-1185">Reference proteome</keyword>
<gene>
    <name evidence="2" type="ORF">ElP_44940</name>
</gene>
<dbReference type="EMBL" id="CP036426">
    <property type="protein sequence ID" value="QDV36566.1"/>
    <property type="molecule type" value="Genomic_DNA"/>
</dbReference>
<organism evidence="2 3">
    <name type="scientific">Tautonia plasticadhaerens</name>
    <dbReference type="NCBI Taxonomy" id="2527974"/>
    <lineage>
        <taxon>Bacteria</taxon>
        <taxon>Pseudomonadati</taxon>
        <taxon>Planctomycetota</taxon>
        <taxon>Planctomycetia</taxon>
        <taxon>Isosphaerales</taxon>
        <taxon>Isosphaeraceae</taxon>
        <taxon>Tautonia</taxon>
    </lineage>
</organism>
<reference evidence="2 3" key="1">
    <citation type="submission" date="2019-02" db="EMBL/GenBank/DDBJ databases">
        <title>Deep-cultivation of Planctomycetes and their phenomic and genomic characterization uncovers novel biology.</title>
        <authorList>
            <person name="Wiegand S."/>
            <person name="Jogler M."/>
            <person name="Boedeker C."/>
            <person name="Pinto D."/>
            <person name="Vollmers J."/>
            <person name="Rivas-Marin E."/>
            <person name="Kohn T."/>
            <person name="Peeters S.H."/>
            <person name="Heuer A."/>
            <person name="Rast P."/>
            <person name="Oberbeckmann S."/>
            <person name="Bunk B."/>
            <person name="Jeske O."/>
            <person name="Meyerdierks A."/>
            <person name="Storesund J.E."/>
            <person name="Kallscheuer N."/>
            <person name="Luecker S."/>
            <person name="Lage O.M."/>
            <person name="Pohl T."/>
            <person name="Merkel B.J."/>
            <person name="Hornburger P."/>
            <person name="Mueller R.-W."/>
            <person name="Bruemmer F."/>
            <person name="Labrenz M."/>
            <person name="Spormann A.M."/>
            <person name="Op den Camp H."/>
            <person name="Overmann J."/>
            <person name="Amann R."/>
            <person name="Jetten M.S.M."/>
            <person name="Mascher T."/>
            <person name="Medema M.H."/>
            <person name="Devos D.P."/>
            <person name="Kaster A.-K."/>
            <person name="Ovreas L."/>
            <person name="Rohde M."/>
            <person name="Galperin M.Y."/>
            <person name="Jogler C."/>
        </authorList>
    </citation>
    <scope>NUCLEOTIDE SEQUENCE [LARGE SCALE GENOMIC DNA]</scope>
    <source>
        <strain evidence="2 3">ElP</strain>
    </source>
</reference>
<dbReference type="PANTHER" id="PTHR42926">
    <property type="match status" value="1"/>
</dbReference>
<evidence type="ECO:0000313" key="3">
    <source>
        <dbReference type="Proteomes" id="UP000317835"/>
    </source>
</evidence>
<dbReference type="Gene3D" id="3.40.50.300">
    <property type="entry name" value="P-loop containing nucleotide triphosphate hydrolases"/>
    <property type="match status" value="1"/>
</dbReference>
<feature type="domain" description="KaiC-like" evidence="1">
    <location>
        <begin position="9"/>
        <end position="87"/>
    </location>
</feature>
<dbReference type="SUPFAM" id="SSF52540">
    <property type="entry name" value="P-loop containing nucleoside triphosphate hydrolases"/>
    <property type="match status" value="1"/>
</dbReference>